<reference evidence="1" key="1">
    <citation type="submission" date="2021-02" db="EMBL/GenBank/DDBJ databases">
        <authorList>
            <person name="Nowell W R."/>
        </authorList>
    </citation>
    <scope>NUCLEOTIDE SEQUENCE</scope>
</reference>
<protein>
    <submittedName>
        <fullName evidence="1">Uncharacterized protein</fullName>
    </submittedName>
</protein>
<gene>
    <name evidence="1" type="ORF">GIL414_LOCUS79233</name>
</gene>
<proteinExistence type="predicted"/>
<evidence type="ECO:0000313" key="2">
    <source>
        <dbReference type="Proteomes" id="UP000681720"/>
    </source>
</evidence>
<dbReference type="AlphaFoldDB" id="A0A8S3IXB6"/>
<evidence type="ECO:0000313" key="1">
    <source>
        <dbReference type="EMBL" id="CAF5209285.1"/>
    </source>
</evidence>
<accession>A0A8S3IXB6</accession>
<name>A0A8S3IXB6_9BILA</name>
<comment type="caution">
    <text evidence="1">The sequence shown here is derived from an EMBL/GenBank/DDBJ whole genome shotgun (WGS) entry which is preliminary data.</text>
</comment>
<dbReference type="EMBL" id="CAJOBJ010351819">
    <property type="protein sequence ID" value="CAF5209285.1"/>
    <property type="molecule type" value="Genomic_DNA"/>
</dbReference>
<organism evidence="1 2">
    <name type="scientific">Rotaria magnacalcarata</name>
    <dbReference type="NCBI Taxonomy" id="392030"/>
    <lineage>
        <taxon>Eukaryota</taxon>
        <taxon>Metazoa</taxon>
        <taxon>Spiralia</taxon>
        <taxon>Gnathifera</taxon>
        <taxon>Rotifera</taxon>
        <taxon>Eurotatoria</taxon>
        <taxon>Bdelloidea</taxon>
        <taxon>Philodinida</taxon>
        <taxon>Philodinidae</taxon>
        <taxon>Rotaria</taxon>
    </lineage>
</organism>
<feature type="non-terminal residue" evidence="1">
    <location>
        <position position="50"/>
    </location>
</feature>
<dbReference type="Proteomes" id="UP000681720">
    <property type="component" value="Unassembled WGS sequence"/>
</dbReference>
<feature type="non-terminal residue" evidence="1">
    <location>
        <position position="1"/>
    </location>
</feature>
<sequence length="50" mass="5716">LEKVFMADLDDIEFELNDNDEQCVDIIENCPSPPSPFNLGHIEQETIIQP</sequence>